<dbReference type="Proteomes" id="UP000007799">
    <property type="component" value="Unassembled WGS sequence"/>
</dbReference>
<dbReference type="PANTHER" id="PTHR10342">
    <property type="entry name" value="ARYLSULFATASE"/>
    <property type="match status" value="1"/>
</dbReference>
<dbReference type="OMA" id="SAFEEYM"/>
<dbReference type="FunCoup" id="F2UBV6">
    <property type="interactions" value="218"/>
</dbReference>
<dbReference type="EMBL" id="GL832967">
    <property type="protein sequence ID" value="EGD73972.1"/>
    <property type="molecule type" value="Genomic_DNA"/>
</dbReference>
<evidence type="ECO:0000256" key="1">
    <source>
        <dbReference type="ARBA" id="ARBA00022723"/>
    </source>
</evidence>
<dbReference type="GO" id="GO:0008484">
    <property type="term" value="F:sulfuric ester hydrolase activity"/>
    <property type="evidence" value="ECO:0007669"/>
    <property type="project" value="InterPro"/>
</dbReference>
<evidence type="ECO:0000256" key="3">
    <source>
        <dbReference type="ARBA" id="ARBA00023180"/>
    </source>
</evidence>
<name>F2UBV6_SALR5</name>
<dbReference type="eggNOG" id="KOG3867">
    <property type="taxonomic scope" value="Eukaryota"/>
</dbReference>
<feature type="chain" id="PRO_5003290517" evidence="4">
    <location>
        <begin position="20"/>
        <end position="545"/>
    </location>
</feature>
<keyword evidence="7" id="KW-1185">Reference proteome</keyword>
<sequence length="545" mass="59967">MMHCALAVPLAAVVWVVFAVSLLGCAQHAASAAVRADAPKPHIVFIMIDDWGFHNFGIRNQTEAKTPNMDKLARDGLLLDQAYSYFWCTPSRSSFLSGRLPLHVFHSNRVSSASWDSQHPDTAGVGIPRNMTTIPAFMRKAGYKTHMVGKWDAGIATPQHSPLGRGFDSSLHYFNHDNNYYAYNYTDTVSVQFPVKCQLLKYVTGFVDLWNSTEPADAPIGTYEEHVFRDHALDVISKHDASTPLFLYYASHIAHAPLQVPQAYLDRFQHIPDPIRRTYQAMVLAADDVVGNITAALKAKGMWENTLLVVHSDNGGAIYQCLDGMDASLCGGASNWPLRGGKLSPFQGGIRVNAFVNGGFLPSHRRGQVETGLVVLADWMATFCELAGVACEDPIAKKANLPAIDSQSLWSLLSGANSTSPRVEYPITFDQSPLIVRPPWKLIVGDNLQYGQWTGPKYPNATTTGGGVPAGAVNCTAGCLFNIEQDPTEHHDVAAQHPDVVADLKQRLAYWQSHTLTWKPGWPIPQACEAYIHRYNGYYGPFIDV</sequence>
<proteinExistence type="predicted"/>
<feature type="signal peptide" evidence="4">
    <location>
        <begin position="1"/>
        <end position="19"/>
    </location>
</feature>
<dbReference type="Gene3D" id="3.40.720.10">
    <property type="entry name" value="Alkaline Phosphatase, subunit A"/>
    <property type="match status" value="1"/>
</dbReference>
<dbReference type="GO" id="GO:0046872">
    <property type="term" value="F:metal ion binding"/>
    <property type="evidence" value="ECO:0007669"/>
    <property type="project" value="UniProtKB-KW"/>
</dbReference>
<keyword evidence="4" id="KW-0732">Signal</keyword>
<keyword evidence="3" id="KW-0325">Glycoprotein</keyword>
<dbReference type="InterPro" id="IPR047115">
    <property type="entry name" value="ARSB"/>
</dbReference>
<evidence type="ECO:0000256" key="2">
    <source>
        <dbReference type="ARBA" id="ARBA00022837"/>
    </source>
</evidence>
<gene>
    <name evidence="6" type="ORF">PTSG_05666</name>
</gene>
<keyword evidence="2" id="KW-0106">Calcium</keyword>
<dbReference type="KEGG" id="sre:PTSG_05666"/>
<dbReference type="STRING" id="946362.F2UBV6"/>
<evidence type="ECO:0000313" key="6">
    <source>
        <dbReference type="EMBL" id="EGD73972.1"/>
    </source>
</evidence>
<evidence type="ECO:0000256" key="4">
    <source>
        <dbReference type="SAM" id="SignalP"/>
    </source>
</evidence>
<reference evidence="6" key="1">
    <citation type="submission" date="2009-08" db="EMBL/GenBank/DDBJ databases">
        <title>Annotation of Salpingoeca rosetta.</title>
        <authorList>
            <consortium name="The Broad Institute Genome Sequencing Platform"/>
            <person name="Russ C."/>
            <person name="Cuomo C."/>
            <person name="Burger G."/>
            <person name="Gray M.W."/>
            <person name="Holland P.W.H."/>
            <person name="King N."/>
            <person name="Lang F.B.F."/>
            <person name="Roger A.J."/>
            <person name="Ruiz-Trillo I."/>
            <person name="Young S.K."/>
            <person name="Zeng Q."/>
            <person name="Gargeya S."/>
            <person name="Alvarado L."/>
            <person name="Berlin A."/>
            <person name="Chapman S.B."/>
            <person name="Chen Z."/>
            <person name="Freedman E."/>
            <person name="Gellesch M."/>
            <person name="Goldberg J."/>
            <person name="Griggs A."/>
            <person name="Gujja S."/>
            <person name="Heilman E."/>
            <person name="Heiman D."/>
            <person name="Howarth C."/>
            <person name="Mehta T."/>
            <person name="Neiman D."/>
            <person name="Pearson M."/>
            <person name="Roberts A."/>
            <person name="Saif S."/>
            <person name="Shea T."/>
            <person name="Shenoy N."/>
            <person name="Sisk P."/>
            <person name="Stolte C."/>
            <person name="Sykes S."/>
            <person name="White J."/>
            <person name="Yandava C."/>
            <person name="Haas B."/>
            <person name="Nusbaum C."/>
            <person name="Birren B."/>
        </authorList>
    </citation>
    <scope>NUCLEOTIDE SEQUENCE [LARGE SCALE GENOMIC DNA]</scope>
    <source>
        <strain evidence="6">ATCC 50818</strain>
    </source>
</reference>
<keyword evidence="1" id="KW-0479">Metal-binding</keyword>
<dbReference type="InParanoid" id="F2UBV6"/>
<dbReference type="InterPro" id="IPR017850">
    <property type="entry name" value="Alkaline_phosphatase_core_sf"/>
</dbReference>
<dbReference type="GeneID" id="16074112"/>
<dbReference type="SUPFAM" id="SSF53649">
    <property type="entry name" value="Alkaline phosphatase-like"/>
    <property type="match status" value="1"/>
</dbReference>
<evidence type="ECO:0000313" key="7">
    <source>
        <dbReference type="Proteomes" id="UP000007799"/>
    </source>
</evidence>
<organism evidence="7">
    <name type="scientific">Salpingoeca rosetta (strain ATCC 50818 / BSB-021)</name>
    <dbReference type="NCBI Taxonomy" id="946362"/>
    <lineage>
        <taxon>Eukaryota</taxon>
        <taxon>Choanoflagellata</taxon>
        <taxon>Craspedida</taxon>
        <taxon>Salpingoecidae</taxon>
        <taxon>Salpingoeca</taxon>
    </lineage>
</organism>
<dbReference type="RefSeq" id="XP_004993535.1">
    <property type="nucleotide sequence ID" value="XM_004993478.1"/>
</dbReference>
<dbReference type="CDD" id="cd16029">
    <property type="entry name" value="4-S"/>
    <property type="match status" value="1"/>
</dbReference>
<dbReference type="OrthoDB" id="408574at2759"/>
<dbReference type="Gene3D" id="3.30.1120.10">
    <property type="match status" value="1"/>
</dbReference>
<evidence type="ECO:0000259" key="5">
    <source>
        <dbReference type="Pfam" id="PF00884"/>
    </source>
</evidence>
<dbReference type="AlphaFoldDB" id="F2UBV6"/>
<dbReference type="PANTHER" id="PTHR10342:SF274">
    <property type="entry name" value="ARYLSULFATASE B"/>
    <property type="match status" value="1"/>
</dbReference>
<dbReference type="Pfam" id="PF00884">
    <property type="entry name" value="Sulfatase"/>
    <property type="match status" value="1"/>
</dbReference>
<protein>
    <submittedName>
        <fullName evidence="6">Arylsulfatase B</fullName>
    </submittedName>
</protein>
<accession>F2UBV6</accession>
<feature type="domain" description="Sulfatase N-terminal" evidence="5">
    <location>
        <begin position="41"/>
        <end position="389"/>
    </location>
</feature>
<dbReference type="InterPro" id="IPR000917">
    <property type="entry name" value="Sulfatase_N"/>
</dbReference>